<protein>
    <submittedName>
        <fullName evidence="2">Transcriptional regulator</fullName>
    </submittedName>
</protein>
<evidence type="ECO:0000256" key="1">
    <source>
        <dbReference type="ARBA" id="ARBA00006479"/>
    </source>
</evidence>
<dbReference type="EMBL" id="PFMR01000181">
    <property type="protein sequence ID" value="PIZ16523.1"/>
    <property type="molecule type" value="Genomic_DNA"/>
</dbReference>
<comment type="similarity">
    <text evidence="1">Belongs to the ROK (NagC/XylR) family.</text>
</comment>
<dbReference type="Gene3D" id="3.30.420.40">
    <property type="match status" value="2"/>
</dbReference>
<dbReference type="SUPFAM" id="SSF53067">
    <property type="entry name" value="Actin-like ATPase domain"/>
    <property type="match status" value="1"/>
</dbReference>
<dbReference type="InterPro" id="IPR043129">
    <property type="entry name" value="ATPase_NBD"/>
</dbReference>
<proteinExistence type="inferred from homology"/>
<dbReference type="Proteomes" id="UP000229307">
    <property type="component" value="Unassembled WGS sequence"/>
</dbReference>
<dbReference type="PANTHER" id="PTHR18964:SF149">
    <property type="entry name" value="BIFUNCTIONAL UDP-N-ACETYLGLUCOSAMINE 2-EPIMERASE_N-ACETYLMANNOSAMINE KINASE"/>
    <property type="match status" value="1"/>
</dbReference>
<evidence type="ECO:0000313" key="2">
    <source>
        <dbReference type="EMBL" id="PIZ16523.1"/>
    </source>
</evidence>
<accession>A0A2M7SB48</accession>
<dbReference type="Pfam" id="PF00480">
    <property type="entry name" value="ROK"/>
    <property type="match status" value="1"/>
</dbReference>
<reference evidence="3" key="1">
    <citation type="submission" date="2017-09" db="EMBL/GenBank/DDBJ databases">
        <title>Depth-based differentiation of microbial function through sediment-hosted aquifers and enrichment of novel symbionts in the deep terrestrial subsurface.</title>
        <authorList>
            <person name="Probst A.J."/>
            <person name="Ladd B."/>
            <person name="Jarett J.K."/>
            <person name="Geller-Mcgrath D.E."/>
            <person name="Sieber C.M.K."/>
            <person name="Emerson J.B."/>
            <person name="Anantharaman K."/>
            <person name="Thomas B.C."/>
            <person name="Malmstrom R."/>
            <person name="Stieglmeier M."/>
            <person name="Klingl A."/>
            <person name="Woyke T."/>
            <person name="Ryan C.M."/>
            <person name="Banfield J.F."/>
        </authorList>
    </citation>
    <scope>NUCLEOTIDE SEQUENCE [LARGE SCALE GENOMIC DNA]</scope>
</reference>
<dbReference type="InterPro" id="IPR049874">
    <property type="entry name" value="ROK_cs"/>
</dbReference>
<dbReference type="AlphaFoldDB" id="A0A2M7SB48"/>
<evidence type="ECO:0000313" key="3">
    <source>
        <dbReference type="Proteomes" id="UP000229307"/>
    </source>
</evidence>
<gene>
    <name evidence="2" type="ORF">COY52_06780</name>
</gene>
<dbReference type="InterPro" id="IPR000600">
    <property type="entry name" value="ROK"/>
</dbReference>
<dbReference type="PROSITE" id="PS01125">
    <property type="entry name" value="ROK"/>
    <property type="match status" value="1"/>
</dbReference>
<dbReference type="PANTHER" id="PTHR18964">
    <property type="entry name" value="ROK (REPRESSOR, ORF, KINASE) FAMILY"/>
    <property type="match status" value="1"/>
</dbReference>
<sequence>MKYAVGVDLGGTNIVTILMNEKGKIMARDKRATEGWKGKDHVIGRIAQGIASVLNCKMQNAKCKMSPLALNGQAGGISLPAQQKLRQRTTHDARRTTAVVGIGIGTPGLVNLEKGIVYEAPNIPGWNNVPLASIYKREFGIRTFLENDANSAALGEWWIGAGKGTRYMICLTLGTGIGGGIIIDGRVYHGADGYAGELGHISLSFDGPKCGCGNLGCLEAYAPAIGIIRRTKEALRKNKKSLVYKLIGGDPGRVTPAVVAQAARKGDGLARKIWDDTGYYLGSAIANYVNIFNPEIVVLTGGLTGAGNLLFKPMWKTVRARAFKGPVKKLMIVAGKLPDDAGAVGAAKTAFQRAGK</sequence>
<comment type="caution">
    <text evidence="2">The sequence shown here is derived from an EMBL/GenBank/DDBJ whole genome shotgun (WGS) entry which is preliminary data.</text>
</comment>
<name>A0A2M7SB48_9BACT</name>
<organism evidence="2 3">
    <name type="scientific">Candidatus Desantisbacteria bacterium CG_4_10_14_0_8_um_filter_48_22</name>
    <dbReference type="NCBI Taxonomy" id="1974543"/>
    <lineage>
        <taxon>Bacteria</taxon>
        <taxon>Candidatus Desantisiibacteriota</taxon>
    </lineage>
</organism>